<dbReference type="EMBL" id="CP117812">
    <property type="protein sequence ID" value="WDE98892.1"/>
    <property type="molecule type" value="Genomic_DNA"/>
</dbReference>
<dbReference type="RefSeq" id="WP_274153761.1">
    <property type="nucleotide sequence ID" value="NZ_CP117812.1"/>
</dbReference>
<dbReference type="InterPro" id="IPR014284">
    <property type="entry name" value="RNA_pol_sigma-70_dom"/>
</dbReference>
<keyword evidence="3" id="KW-0238">DNA-binding</keyword>
<proteinExistence type="predicted"/>
<evidence type="ECO:0000256" key="1">
    <source>
        <dbReference type="ARBA" id="ARBA00023015"/>
    </source>
</evidence>
<gene>
    <name evidence="6" type="ORF">PQO03_13715</name>
</gene>
<accession>A0ABY7W197</accession>
<dbReference type="Gene3D" id="1.10.1740.10">
    <property type="match status" value="1"/>
</dbReference>
<keyword evidence="4" id="KW-0804">Transcription</keyword>
<dbReference type="Pfam" id="PF04542">
    <property type="entry name" value="Sigma70_r2"/>
    <property type="match status" value="1"/>
</dbReference>
<dbReference type="NCBIfam" id="TIGR02937">
    <property type="entry name" value="sigma70-ECF"/>
    <property type="match status" value="1"/>
</dbReference>
<feature type="domain" description="RNA polymerase sigma-70 region 2" evidence="5">
    <location>
        <begin position="28"/>
        <end position="96"/>
    </location>
</feature>
<dbReference type="InterPro" id="IPR039425">
    <property type="entry name" value="RNA_pol_sigma-70-like"/>
</dbReference>
<evidence type="ECO:0000313" key="7">
    <source>
        <dbReference type="Proteomes" id="UP001214250"/>
    </source>
</evidence>
<evidence type="ECO:0000313" key="6">
    <source>
        <dbReference type="EMBL" id="WDE98892.1"/>
    </source>
</evidence>
<evidence type="ECO:0000259" key="5">
    <source>
        <dbReference type="Pfam" id="PF04542"/>
    </source>
</evidence>
<dbReference type="PANTHER" id="PTHR43133:SF8">
    <property type="entry name" value="RNA POLYMERASE SIGMA FACTOR HI_1459-RELATED"/>
    <property type="match status" value="1"/>
</dbReference>
<dbReference type="PANTHER" id="PTHR43133">
    <property type="entry name" value="RNA POLYMERASE ECF-TYPE SIGMA FACTO"/>
    <property type="match status" value="1"/>
</dbReference>
<reference evidence="6 7" key="1">
    <citation type="submission" date="2023-02" db="EMBL/GenBank/DDBJ databases">
        <title>Genome sequence of Lentisphaera profundi SAORIC-696.</title>
        <authorList>
            <person name="Kim e."/>
            <person name="Cho J.-C."/>
            <person name="Choi A."/>
            <person name="Kang I."/>
        </authorList>
    </citation>
    <scope>NUCLEOTIDE SEQUENCE [LARGE SCALE GENOMIC DNA]</scope>
    <source>
        <strain evidence="6 7">SAORIC-696</strain>
    </source>
</reference>
<keyword evidence="1" id="KW-0805">Transcription regulation</keyword>
<keyword evidence="2" id="KW-0731">Sigma factor</keyword>
<dbReference type="Proteomes" id="UP001214250">
    <property type="component" value="Chromosome 2"/>
</dbReference>
<dbReference type="InterPro" id="IPR013325">
    <property type="entry name" value="RNA_pol_sigma_r2"/>
</dbReference>
<sequence length="199" mass="23598">MEKQYNTKQTLLEKLIHSEDERSWDEFVAYYEGYIFVIIRSFNVDNETAEDLLQEVLIKVWKSLPKFEYRKNNCTFRTWLCLVIKSVVFNHLRKNSTKNQSKNISHDTLILQENISEPELNEIAELEWKSYISNMAWENVKGEFTANTIEVFEHSLDEENNALIAKKFQLSEPTVRVYKSRVRKVLLREISRLDKNLGG</sequence>
<dbReference type="SUPFAM" id="SSF88946">
    <property type="entry name" value="Sigma2 domain of RNA polymerase sigma factors"/>
    <property type="match status" value="1"/>
</dbReference>
<evidence type="ECO:0000256" key="3">
    <source>
        <dbReference type="ARBA" id="ARBA00023125"/>
    </source>
</evidence>
<evidence type="ECO:0000256" key="2">
    <source>
        <dbReference type="ARBA" id="ARBA00023082"/>
    </source>
</evidence>
<dbReference type="InterPro" id="IPR007627">
    <property type="entry name" value="RNA_pol_sigma70_r2"/>
</dbReference>
<organism evidence="6 7">
    <name type="scientific">Lentisphaera profundi</name>
    <dbReference type="NCBI Taxonomy" id="1658616"/>
    <lineage>
        <taxon>Bacteria</taxon>
        <taxon>Pseudomonadati</taxon>
        <taxon>Lentisphaerota</taxon>
        <taxon>Lentisphaeria</taxon>
        <taxon>Lentisphaerales</taxon>
        <taxon>Lentisphaeraceae</taxon>
        <taxon>Lentisphaera</taxon>
    </lineage>
</organism>
<evidence type="ECO:0000256" key="4">
    <source>
        <dbReference type="ARBA" id="ARBA00023163"/>
    </source>
</evidence>
<keyword evidence="7" id="KW-1185">Reference proteome</keyword>
<protein>
    <submittedName>
        <fullName evidence="6">Sigma-70 family RNA polymerase sigma factor</fullName>
    </submittedName>
</protein>
<name>A0ABY7W197_9BACT</name>